<name>F2RL02_STRVP</name>
<dbReference type="Proteomes" id="UP000006854">
    <property type="component" value="Chromosome"/>
</dbReference>
<proteinExistence type="predicted"/>
<dbReference type="AlphaFoldDB" id="F2RL02"/>
<gene>
    <name evidence="1" type="ordered locus">SVEN_2105</name>
</gene>
<dbReference type="HOGENOM" id="CLU_1721403_0_0_11"/>
<reference evidence="1 2" key="1">
    <citation type="journal article" date="2011" name="BMC Genomics">
        <title>Genome-wide analysis of the role of GlnR in Streptomyces venezuelae provides new insights into global nitrogen regulation in actinomycetes.</title>
        <authorList>
            <person name="Pullan S.T."/>
            <person name="Bibb M.J."/>
            <person name="Merrick M."/>
        </authorList>
    </citation>
    <scope>NUCLEOTIDE SEQUENCE [LARGE SCALE GENOMIC DNA]</scope>
    <source>
        <strain evidence="1">ATCC 10712</strain>
    </source>
</reference>
<evidence type="ECO:0000313" key="2">
    <source>
        <dbReference type="Proteomes" id="UP000006854"/>
    </source>
</evidence>
<dbReference type="KEGG" id="sve:SVEN_2105"/>
<dbReference type="STRING" id="953739.SVEN_2105"/>
<organism evidence="1 2">
    <name type="scientific">Streptomyces venezuelae (strain ATCC 10712 / CBS 650.69 / DSM 40230 / JCM 4526 / NBRC 13096 / PD 04745)</name>
    <dbReference type="NCBI Taxonomy" id="953739"/>
    <lineage>
        <taxon>Bacteria</taxon>
        <taxon>Bacillati</taxon>
        <taxon>Actinomycetota</taxon>
        <taxon>Actinomycetes</taxon>
        <taxon>Kitasatosporales</taxon>
        <taxon>Streptomycetaceae</taxon>
        <taxon>Streptomyces</taxon>
    </lineage>
</organism>
<sequence>MRLGGDQSPLPGHTDRCWPAIASFHPGDVQSAVRLGESSGDLLAGCSEPLGHNGEGGAVGGCGEDFGLAAGQRLSCGSTHHRLLMTLTTRRWGIWGRVQGRPWSVGTDRAQRRGWRWVPALASASCSQPSGQRGGCSTITAVLPELGGARRG</sequence>
<protein>
    <submittedName>
        <fullName evidence="1">Uncharacterized protein</fullName>
    </submittedName>
</protein>
<evidence type="ECO:0000313" key="1">
    <source>
        <dbReference type="EMBL" id="CCA55391.1"/>
    </source>
</evidence>
<keyword evidence="2" id="KW-1185">Reference proteome</keyword>
<accession>F2RL02</accession>
<dbReference type="EMBL" id="FR845719">
    <property type="protein sequence ID" value="CCA55391.1"/>
    <property type="molecule type" value="Genomic_DNA"/>
</dbReference>